<dbReference type="GO" id="GO:0016791">
    <property type="term" value="F:phosphatase activity"/>
    <property type="evidence" value="ECO:0007669"/>
    <property type="project" value="TreeGrafter"/>
</dbReference>
<evidence type="ECO:0000256" key="1">
    <source>
        <dbReference type="ARBA" id="ARBA00004496"/>
    </source>
</evidence>
<dbReference type="OrthoDB" id="6375174at2759"/>
<dbReference type="PANTHER" id="PTHR31126">
    <property type="entry name" value="TYROSINE-PROTEIN PHOSPHATASE"/>
    <property type="match status" value="1"/>
</dbReference>
<evidence type="ECO:0000256" key="2">
    <source>
        <dbReference type="ARBA" id="ARBA00022490"/>
    </source>
</evidence>
<reference evidence="6" key="1">
    <citation type="journal article" date="2012" name="PLoS Genet.">
        <title>The genomes of the fungal plant pathogens Cladosporium fulvum and Dothistroma septosporum reveal adaptation to different hosts and lifestyles but also signatures of common ancestry.</title>
        <authorList>
            <person name="de Wit P.J.G.M."/>
            <person name="van der Burgt A."/>
            <person name="Oekmen B."/>
            <person name="Stergiopoulos I."/>
            <person name="Abd-Elsalam K.A."/>
            <person name="Aerts A.L."/>
            <person name="Bahkali A.H."/>
            <person name="Beenen H.G."/>
            <person name="Chettri P."/>
            <person name="Cox M.P."/>
            <person name="Datema E."/>
            <person name="de Vries R.P."/>
            <person name="Dhillon B."/>
            <person name="Ganley A.R."/>
            <person name="Griffiths S.A."/>
            <person name="Guo Y."/>
            <person name="Hamelin R.C."/>
            <person name="Henrissat B."/>
            <person name="Kabir M.S."/>
            <person name="Jashni M.K."/>
            <person name="Kema G."/>
            <person name="Klaubauf S."/>
            <person name="Lapidus A."/>
            <person name="Levasseur A."/>
            <person name="Lindquist E."/>
            <person name="Mehrabi R."/>
            <person name="Ohm R.A."/>
            <person name="Owen T.J."/>
            <person name="Salamov A."/>
            <person name="Schwelm A."/>
            <person name="Schijlen E."/>
            <person name="Sun H."/>
            <person name="van den Burg H.A."/>
            <person name="van Ham R.C.H.J."/>
            <person name="Zhang S."/>
            <person name="Goodwin S.B."/>
            <person name="Grigoriev I.V."/>
            <person name="Collemare J."/>
            <person name="Bradshaw R.E."/>
        </authorList>
    </citation>
    <scope>NUCLEOTIDE SEQUENCE [LARGE SCALE GENOMIC DNA]</scope>
    <source>
        <strain evidence="6">NZE10 / CBS 128990</strain>
    </source>
</reference>
<evidence type="ECO:0000256" key="4">
    <source>
        <dbReference type="SAM" id="MobiDB-lite"/>
    </source>
</evidence>
<sequence length="359" mass="39763">MPYLRSNHFKGTWSEGGAEEVSIMTMGLMGSGRKELNGHIDPQILTKIADIMGEDRIAEGSETTKTKAQEDDEYTSKPPTPPESRPSTPRVTIAECPVRLQPLSVPRNYGAVERNAIYRSGKPAKENLDFIGALDVRTMLTLIDPSADDKKIDAEVYDFIQAFDIKHENVIITPNKDKDGTRISPDSLCQALLIVLNPVNHPVYIHCNQGRHRTGCIVACLRKIQQWPIEEILTEYNTYAHPKPRKEDLAFIKAFDPSIVYEYAKSNQLVGARANSQHPFDSALDICDLASGIPTHETAQTPISHSGSSDSDDYLEMARGRQPRMSDSDGDSTMATDGNGHNDVTSDSAKHLENIFGLR</sequence>
<keyword evidence="6" id="KW-1185">Reference proteome</keyword>
<dbReference type="eggNOG" id="KOG1572">
    <property type="taxonomic scope" value="Eukaryota"/>
</dbReference>
<feature type="compositionally biased region" description="Basic and acidic residues" evidence="4">
    <location>
        <begin position="60"/>
        <end position="69"/>
    </location>
</feature>
<protein>
    <recommendedName>
        <fullName evidence="7">Tyrosine specific protein phosphatases domain-containing protein</fullName>
    </recommendedName>
</protein>
<dbReference type="GO" id="GO:0005737">
    <property type="term" value="C:cytoplasm"/>
    <property type="evidence" value="ECO:0007669"/>
    <property type="project" value="UniProtKB-SubCell"/>
</dbReference>
<gene>
    <name evidence="5" type="ORF">DOTSEDRAFT_75925</name>
</gene>
<dbReference type="AlphaFoldDB" id="N1PEL6"/>
<evidence type="ECO:0008006" key="7">
    <source>
        <dbReference type="Google" id="ProtNLM"/>
    </source>
</evidence>
<feature type="region of interest" description="Disordered" evidence="4">
    <location>
        <begin position="319"/>
        <end position="348"/>
    </location>
</feature>
<dbReference type="OMA" id="ARANSQH"/>
<dbReference type="GO" id="GO:0052840">
    <property type="term" value="F:inositol diphosphate tetrakisphosphate diphosphatase activity"/>
    <property type="evidence" value="ECO:0007669"/>
    <property type="project" value="TreeGrafter"/>
</dbReference>
<evidence type="ECO:0000256" key="3">
    <source>
        <dbReference type="ARBA" id="ARBA00022801"/>
    </source>
</evidence>
<dbReference type="PROSITE" id="PS00383">
    <property type="entry name" value="TYR_PHOSPHATASE_1"/>
    <property type="match status" value="1"/>
</dbReference>
<name>N1PEL6_DOTSN</name>
<organism evidence="5 6">
    <name type="scientific">Dothistroma septosporum (strain NZE10 / CBS 128990)</name>
    <name type="common">Red band needle blight fungus</name>
    <name type="synonym">Mycosphaerella pini</name>
    <dbReference type="NCBI Taxonomy" id="675120"/>
    <lineage>
        <taxon>Eukaryota</taxon>
        <taxon>Fungi</taxon>
        <taxon>Dikarya</taxon>
        <taxon>Ascomycota</taxon>
        <taxon>Pezizomycotina</taxon>
        <taxon>Dothideomycetes</taxon>
        <taxon>Dothideomycetidae</taxon>
        <taxon>Mycosphaerellales</taxon>
        <taxon>Mycosphaerellaceae</taxon>
        <taxon>Dothistroma</taxon>
    </lineage>
</organism>
<reference evidence="5 6" key="2">
    <citation type="journal article" date="2012" name="PLoS Pathog.">
        <title>Diverse lifestyles and strategies of plant pathogenesis encoded in the genomes of eighteen Dothideomycetes fungi.</title>
        <authorList>
            <person name="Ohm R.A."/>
            <person name="Feau N."/>
            <person name="Henrissat B."/>
            <person name="Schoch C.L."/>
            <person name="Horwitz B.A."/>
            <person name="Barry K.W."/>
            <person name="Condon B.J."/>
            <person name="Copeland A.C."/>
            <person name="Dhillon B."/>
            <person name="Glaser F."/>
            <person name="Hesse C.N."/>
            <person name="Kosti I."/>
            <person name="LaButti K."/>
            <person name="Lindquist E.A."/>
            <person name="Lucas S."/>
            <person name="Salamov A.A."/>
            <person name="Bradshaw R.E."/>
            <person name="Ciuffetti L."/>
            <person name="Hamelin R.C."/>
            <person name="Kema G.H.J."/>
            <person name="Lawrence C."/>
            <person name="Scott J.A."/>
            <person name="Spatafora J.W."/>
            <person name="Turgeon B.G."/>
            <person name="de Wit P.J.G.M."/>
            <person name="Zhong S."/>
            <person name="Goodwin S.B."/>
            <person name="Grigoriev I.V."/>
        </authorList>
    </citation>
    <scope>NUCLEOTIDE SEQUENCE [LARGE SCALE GENOMIC DNA]</scope>
    <source>
        <strain evidence="6">NZE10 / CBS 128990</strain>
    </source>
</reference>
<dbReference type="InterPro" id="IPR029021">
    <property type="entry name" value="Prot-tyrosine_phosphatase-like"/>
</dbReference>
<dbReference type="Gene3D" id="3.90.190.10">
    <property type="entry name" value="Protein tyrosine phosphatase superfamily"/>
    <property type="match status" value="1"/>
</dbReference>
<dbReference type="EMBL" id="KB446547">
    <property type="protein sequence ID" value="EME38570.1"/>
    <property type="molecule type" value="Genomic_DNA"/>
</dbReference>
<dbReference type="STRING" id="675120.N1PEL6"/>
<dbReference type="PANTHER" id="PTHR31126:SF48">
    <property type="entry name" value="INOSITOL PHOSPHATASE SIW14"/>
    <property type="match status" value="1"/>
</dbReference>
<dbReference type="FunFam" id="3.90.190.10:FF:000035">
    <property type="entry name" value="Tyrosine phosphatase, putative"/>
    <property type="match status" value="1"/>
</dbReference>
<comment type="subcellular location">
    <subcellularLocation>
        <location evidence="1">Cytoplasm</location>
    </subcellularLocation>
</comment>
<dbReference type="SUPFAM" id="SSF52799">
    <property type="entry name" value="(Phosphotyrosine protein) phosphatases II"/>
    <property type="match status" value="1"/>
</dbReference>
<evidence type="ECO:0000313" key="6">
    <source>
        <dbReference type="Proteomes" id="UP000016933"/>
    </source>
</evidence>
<dbReference type="Proteomes" id="UP000016933">
    <property type="component" value="Unassembled WGS sequence"/>
</dbReference>
<keyword evidence="2" id="KW-0963">Cytoplasm</keyword>
<accession>N1PEL6</accession>
<dbReference type="InterPro" id="IPR016130">
    <property type="entry name" value="Tyr_Pase_AS"/>
</dbReference>
<keyword evidence="3" id="KW-0378">Hydrolase</keyword>
<dbReference type="HOGENOM" id="CLU_771662_0_0_1"/>
<feature type="region of interest" description="Disordered" evidence="4">
    <location>
        <begin position="60"/>
        <end position="90"/>
    </location>
</feature>
<dbReference type="InterPro" id="IPR004861">
    <property type="entry name" value="Siw14-like"/>
</dbReference>
<evidence type="ECO:0000313" key="5">
    <source>
        <dbReference type="EMBL" id="EME38570.1"/>
    </source>
</evidence>
<proteinExistence type="predicted"/>
<dbReference type="Pfam" id="PF03162">
    <property type="entry name" value="Y_phosphatase2"/>
    <property type="match status" value="1"/>
</dbReference>